<proteinExistence type="predicted"/>
<protein>
    <submittedName>
        <fullName evidence="1">Pollen-specific leucine-rich repeat extensin-like protein 3</fullName>
    </submittedName>
</protein>
<dbReference type="AlphaFoldDB" id="A0AAX6H3F3"/>
<reference evidence="1" key="1">
    <citation type="journal article" date="2023" name="GigaByte">
        <title>Genome assembly of the bearded iris, Iris pallida Lam.</title>
        <authorList>
            <person name="Bruccoleri R.E."/>
            <person name="Oakeley E.J."/>
            <person name="Faust A.M.E."/>
            <person name="Altorfer M."/>
            <person name="Dessus-Babus S."/>
            <person name="Burckhardt D."/>
            <person name="Oertli M."/>
            <person name="Naumann U."/>
            <person name="Petersen F."/>
            <person name="Wong J."/>
        </authorList>
    </citation>
    <scope>NUCLEOTIDE SEQUENCE</scope>
    <source>
        <strain evidence="1">GSM-AAB239-AS_SAM_17_03QT</strain>
    </source>
</reference>
<sequence>MERTEIGDAGVKVATPSHASKEVRISGLGCPELSDMELNIYL</sequence>
<organism evidence="1 2">
    <name type="scientific">Iris pallida</name>
    <name type="common">Sweet iris</name>
    <dbReference type="NCBI Taxonomy" id="29817"/>
    <lineage>
        <taxon>Eukaryota</taxon>
        <taxon>Viridiplantae</taxon>
        <taxon>Streptophyta</taxon>
        <taxon>Embryophyta</taxon>
        <taxon>Tracheophyta</taxon>
        <taxon>Spermatophyta</taxon>
        <taxon>Magnoliopsida</taxon>
        <taxon>Liliopsida</taxon>
        <taxon>Asparagales</taxon>
        <taxon>Iridaceae</taxon>
        <taxon>Iridoideae</taxon>
        <taxon>Irideae</taxon>
        <taxon>Iris</taxon>
    </lineage>
</organism>
<evidence type="ECO:0000313" key="2">
    <source>
        <dbReference type="Proteomes" id="UP001140949"/>
    </source>
</evidence>
<gene>
    <name evidence="1" type="ORF">M6B38_124305</name>
</gene>
<name>A0AAX6H3F3_IRIPA</name>
<accession>A0AAX6H3F3</accession>
<keyword evidence="2" id="KW-1185">Reference proteome</keyword>
<dbReference type="EMBL" id="JANAVB010013597">
    <property type="protein sequence ID" value="KAJ6835158.1"/>
    <property type="molecule type" value="Genomic_DNA"/>
</dbReference>
<reference evidence="1" key="2">
    <citation type="submission" date="2023-04" db="EMBL/GenBank/DDBJ databases">
        <authorList>
            <person name="Bruccoleri R.E."/>
            <person name="Oakeley E.J."/>
            <person name="Faust A.-M."/>
            <person name="Dessus-Babus S."/>
            <person name="Altorfer M."/>
            <person name="Burckhardt D."/>
            <person name="Oertli M."/>
            <person name="Naumann U."/>
            <person name="Petersen F."/>
            <person name="Wong J."/>
        </authorList>
    </citation>
    <scope>NUCLEOTIDE SEQUENCE</scope>
    <source>
        <strain evidence="1">GSM-AAB239-AS_SAM_17_03QT</strain>
        <tissue evidence="1">Leaf</tissue>
    </source>
</reference>
<dbReference type="Proteomes" id="UP001140949">
    <property type="component" value="Unassembled WGS sequence"/>
</dbReference>
<comment type="caution">
    <text evidence="1">The sequence shown here is derived from an EMBL/GenBank/DDBJ whole genome shotgun (WGS) entry which is preliminary data.</text>
</comment>
<evidence type="ECO:0000313" key="1">
    <source>
        <dbReference type="EMBL" id="KAJ6835158.1"/>
    </source>
</evidence>